<gene>
    <name evidence="5" type="ordered locus">Oter_2884</name>
</gene>
<dbReference type="GO" id="GO:0003700">
    <property type="term" value="F:DNA-binding transcription factor activity"/>
    <property type="evidence" value="ECO:0007669"/>
    <property type="project" value="InterPro"/>
</dbReference>
<protein>
    <submittedName>
        <fullName evidence="5">Transcriptional regulator, AraC family</fullName>
    </submittedName>
</protein>
<dbReference type="PROSITE" id="PS00041">
    <property type="entry name" value="HTH_ARAC_FAMILY_1"/>
    <property type="match status" value="1"/>
</dbReference>
<dbReference type="EMBL" id="CP001032">
    <property type="protein sequence ID" value="ACB76165.1"/>
    <property type="molecule type" value="Genomic_DNA"/>
</dbReference>
<dbReference type="PANTHER" id="PTHR11019:SF159">
    <property type="entry name" value="TRANSCRIPTIONAL REGULATOR-RELATED"/>
    <property type="match status" value="1"/>
</dbReference>
<evidence type="ECO:0000256" key="2">
    <source>
        <dbReference type="ARBA" id="ARBA00023125"/>
    </source>
</evidence>
<dbReference type="SUPFAM" id="SSF46689">
    <property type="entry name" value="Homeodomain-like"/>
    <property type="match status" value="1"/>
</dbReference>
<evidence type="ECO:0000313" key="5">
    <source>
        <dbReference type="EMBL" id="ACB76165.1"/>
    </source>
</evidence>
<dbReference type="Pfam" id="PF12833">
    <property type="entry name" value="HTH_18"/>
    <property type="match status" value="1"/>
</dbReference>
<dbReference type="Gene3D" id="2.60.120.10">
    <property type="entry name" value="Jelly Rolls"/>
    <property type="match status" value="1"/>
</dbReference>
<keyword evidence="2" id="KW-0238">DNA-binding</keyword>
<dbReference type="AlphaFoldDB" id="B1ZXB3"/>
<dbReference type="STRING" id="452637.Oter_2884"/>
<keyword evidence="6" id="KW-1185">Reference proteome</keyword>
<dbReference type="KEGG" id="ote:Oter_2884"/>
<dbReference type="InterPro" id="IPR018062">
    <property type="entry name" value="HTH_AraC-typ_CS"/>
</dbReference>
<accession>B1ZXB3</accession>
<dbReference type="eggNOG" id="COG2207">
    <property type="taxonomic scope" value="Bacteria"/>
</dbReference>
<dbReference type="HOGENOM" id="CLU_1081608_0_0_0"/>
<name>B1ZXB3_OPITP</name>
<organism evidence="5 6">
    <name type="scientific">Opitutus terrae (strain DSM 11246 / JCM 15787 / PB90-1)</name>
    <dbReference type="NCBI Taxonomy" id="452637"/>
    <lineage>
        <taxon>Bacteria</taxon>
        <taxon>Pseudomonadati</taxon>
        <taxon>Verrucomicrobiota</taxon>
        <taxon>Opitutia</taxon>
        <taxon>Opitutales</taxon>
        <taxon>Opitutaceae</taxon>
        <taxon>Opitutus</taxon>
    </lineage>
</organism>
<dbReference type="SUPFAM" id="SSF51215">
    <property type="entry name" value="Regulatory protein AraC"/>
    <property type="match status" value="1"/>
</dbReference>
<evidence type="ECO:0000256" key="3">
    <source>
        <dbReference type="ARBA" id="ARBA00023163"/>
    </source>
</evidence>
<sequence length="274" mass="30419">MRRFRSLLIDQADIRIPGLSVMTFALHRHLAEHEAIAPHRHRWCQALLYLSQQGRQAVDGAAVQVNPGTLILMPPGVAHAFRRSGRAAPLCLMINFRVRRARSRSVAVCSLTRSELSEIRHHLARLIRLQQTPGDALAWEGATLVLLTLMLCLRTAGWLGQEAGATAIRPSRAISGLLAAMPMAGSLAETVQRSGYHRDHLNRLVRGETGLSLGQFRARQRLIRAKELLTHGVRVGEVANAVGLPDQGYFARWFRRQTGQAPSAWSRRPRAAQP</sequence>
<keyword evidence="1" id="KW-0805">Transcription regulation</keyword>
<dbReference type="Proteomes" id="UP000007013">
    <property type="component" value="Chromosome"/>
</dbReference>
<dbReference type="InterPro" id="IPR009057">
    <property type="entry name" value="Homeodomain-like_sf"/>
</dbReference>
<keyword evidence="3" id="KW-0804">Transcription</keyword>
<evidence type="ECO:0000256" key="1">
    <source>
        <dbReference type="ARBA" id="ARBA00023015"/>
    </source>
</evidence>
<dbReference type="InterPro" id="IPR037923">
    <property type="entry name" value="HTH-like"/>
</dbReference>
<feature type="domain" description="HTH araC/xylS-type" evidence="4">
    <location>
        <begin position="171"/>
        <end position="268"/>
    </location>
</feature>
<dbReference type="InterPro" id="IPR013096">
    <property type="entry name" value="Cupin_2"/>
</dbReference>
<dbReference type="InterPro" id="IPR018060">
    <property type="entry name" value="HTH_AraC"/>
</dbReference>
<dbReference type="PANTHER" id="PTHR11019">
    <property type="entry name" value="HTH-TYPE TRANSCRIPTIONAL REGULATOR NIMR"/>
    <property type="match status" value="1"/>
</dbReference>
<dbReference type="Pfam" id="PF07883">
    <property type="entry name" value="Cupin_2"/>
    <property type="match status" value="1"/>
</dbReference>
<evidence type="ECO:0000259" key="4">
    <source>
        <dbReference type="PROSITE" id="PS01124"/>
    </source>
</evidence>
<dbReference type="PROSITE" id="PS01124">
    <property type="entry name" value="HTH_ARAC_FAMILY_2"/>
    <property type="match status" value="1"/>
</dbReference>
<dbReference type="eggNOG" id="COG1917">
    <property type="taxonomic scope" value="Bacteria"/>
</dbReference>
<evidence type="ECO:0000313" key="6">
    <source>
        <dbReference type="Proteomes" id="UP000007013"/>
    </source>
</evidence>
<dbReference type="GO" id="GO:0043565">
    <property type="term" value="F:sequence-specific DNA binding"/>
    <property type="evidence" value="ECO:0007669"/>
    <property type="project" value="InterPro"/>
</dbReference>
<dbReference type="InterPro" id="IPR014710">
    <property type="entry name" value="RmlC-like_jellyroll"/>
</dbReference>
<proteinExistence type="predicted"/>
<reference evidence="5 6" key="1">
    <citation type="journal article" date="2011" name="J. Bacteriol.">
        <title>Genome sequence of the verrucomicrobium Opitutus terrae PB90-1, an abundant inhabitant of rice paddy soil ecosystems.</title>
        <authorList>
            <person name="van Passel M.W."/>
            <person name="Kant R."/>
            <person name="Palva A."/>
            <person name="Copeland A."/>
            <person name="Lucas S."/>
            <person name="Lapidus A."/>
            <person name="Glavina del Rio T."/>
            <person name="Pitluck S."/>
            <person name="Goltsman E."/>
            <person name="Clum A."/>
            <person name="Sun H."/>
            <person name="Schmutz J."/>
            <person name="Larimer F.W."/>
            <person name="Land M.L."/>
            <person name="Hauser L."/>
            <person name="Kyrpides N."/>
            <person name="Mikhailova N."/>
            <person name="Richardson P.P."/>
            <person name="Janssen P.H."/>
            <person name="de Vos W.M."/>
            <person name="Smidt H."/>
        </authorList>
    </citation>
    <scope>NUCLEOTIDE SEQUENCE [LARGE SCALE GENOMIC DNA]</scope>
    <source>
        <strain evidence="6">DSM 11246 / JCM 15787 / PB90-1</strain>
    </source>
</reference>
<dbReference type="Gene3D" id="1.10.10.60">
    <property type="entry name" value="Homeodomain-like"/>
    <property type="match status" value="2"/>
</dbReference>
<dbReference type="SMART" id="SM00342">
    <property type="entry name" value="HTH_ARAC"/>
    <property type="match status" value="1"/>
</dbReference>